<dbReference type="EMBL" id="CP104013">
    <property type="protein sequence ID" value="UYP48525.1"/>
    <property type="molecule type" value="Genomic_DNA"/>
</dbReference>
<evidence type="ECO:0000313" key="2">
    <source>
        <dbReference type="Proteomes" id="UP001208689"/>
    </source>
</evidence>
<gene>
    <name evidence="1" type="ORF">NEF87_004810</name>
</gene>
<protein>
    <recommendedName>
        <fullName evidence="3">C2H2-type domain-containing protein</fullName>
    </recommendedName>
</protein>
<organism evidence="1 2">
    <name type="scientific">Candidatus Lokiarchaeum ossiferum</name>
    <dbReference type="NCBI Taxonomy" id="2951803"/>
    <lineage>
        <taxon>Archaea</taxon>
        <taxon>Promethearchaeati</taxon>
        <taxon>Promethearchaeota</taxon>
        <taxon>Promethearchaeia</taxon>
        <taxon>Promethearchaeales</taxon>
        <taxon>Promethearchaeaceae</taxon>
        <taxon>Candidatus Lokiarchaeum</taxon>
    </lineage>
</organism>
<name>A0ABY6HYD7_9ARCH</name>
<evidence type="ECO:0008006" key="3">
    <source>
        <dbReference type="Google" id="ProtNLM"/>
    </source>
</evidence>
<keyword evidence="2" id="KW-1185">Reference proteome</keyword>
<proteinExistence type="predicted"/>
<accession>A0ABY6HYD7</accession>
<reference evidence="1" key="1">
    <citation type="submission" date="2022-09" db="EMBL/GenBank/DDBJ databases">
        <title>Actin cytoskeleton and complex cell architecture in an #Asgard archaeon.</title>
        <authorList>
            <person name="Ponce Toledo R.I."/>
            <person name="Schleper C."/>
            <person name="Rodrigues Oliveira T."/>
            <person name="Wollweber F."/>
            <person name="Xu J."/>
            <person name="Rittmann S."/>
            <person name="Klingl A."/>
            <person name="Pilhofer M."/>
        </authorList>
    </citation>
    <scope>NUCLEOTIDE SEQUENCE</scope>
    <source>
        <strain evidence="1">B-35</strain>
    </source>
</reference>
<sequence>MSEERKCPYCGISLKNPYWRHIESEHPDEYRSDKSTWIQLFKDYVGMGMSKEVALAVISQIFNREPKIIEEFLKKNKAF</sequence>
<evidence type="ECO:0000313" key="1">
    <source>
        <dbReference type="EMBL" id="UYP48525.1"/>
    </source>
</evidence>
<dbReference type="Proteomes" id="UP001208689">
    <property type="component" value="Chromosome"/>
</dbReference>